<dbReference type="AlphaFoldDB" id="A0A0V0H2I6"/>
<evidence type="ECO:0000313" key="1">
    <source>
        <dbReference type="EMBL" id="JAP14247.1"/>
    </source>
</evidence>
<name>A0A0V0H2I6_SOLCH</name>
<dbReference type="EMBL" id="GEDG01026831">
    <property type="protein sequence ID" value="JAP14247.1"/>
    <property type="molecule type" value="Transcribed_RNA"/>
</dbReference>
<proteinExistence type="predicted"/>
<reference evidence="1" key="1">
    <citation type="submission" date="2015-12" db="EMBL/GenBank/DDBJ databases">
        <title>Gene expression during late stages of embryo sac development: a critical building block for successful pollen-pistil interactions.</title>
        <authorList>
            <person name="Liu Y."/>
            <person name="Joly V."/>
            <person name="Sabar M."/>
            <person name="Matton D.P."/>
        </authorList>
    </citation>
    <scope>NUCLEOTIDE SEQUENCE</scope>
</reference>
<accession>A0A0V0H2I6</accession>
<organism evidence="1">
    <name type="scientific">Solanum chacoense</name>
    <name type="common">Chaco potato</name>
    <dbReference type="NCBI Taxonomy" id="4108"/>
    <lineage>
        <taxon>Eukaryota</taxon>
        <taxon>Viridiplantae</taxon>
        <taxon>Streptophyta</taxon>
        <taxon>Embryophyta</taxon>
        <taxon>Tracheophyta</taxon>
        <taxon>Spermatophyta</taxon>
        <taxon>Magnoliopsida</taxon>
        <taxon>eudicotyledons</taxon>
        <taxon>Gunneridae</taxon>
        <taxon>Pentapetalae</taxon>
        <taxon>asterids</taxon>
        <taxon>lamiids</taxon>
        <taxon>Solanales</taxon>
        <taxon>Solanaceae</taxon>
        <taxon>Solanoideae</taxon>
        <taxon>Solaneae</taxon>
        <taxon>Solanum</taxon>
    </lineage>
</organism>
<protein>
    <submittedName>
        <fullName evidence="1">Putative ovule protein</fullName>
    </submittedName>
</protein>
<sequence>MLFCAYILSYPPFFRQVKYHAWGVLVWSYMSTEKVEVFLPSKAFIVKTKYKLEDDILLMKTESC</sequence>